<dbReference type="Gene3D" id="2.30.30.30">
    <property type="match status" value="1"/>
</dbReference>
<comment type="function">
    <text evidence="5">One of two assembly initiator proteins, it binds directly to the 5'-end of the 23S rRNA, where it nucleates assembly of the 50S subunit.</text>
</comment>
<dbReference type="InterPro" id="IPR005825">
    <property type="entry name" value="Ribosomal_uL24_CS"/>
</dbReference>
<dbReference type="Pfam" id="PF00467">
    <property type="entry name" value="KOW"/>
    <property type="match status" value="1"/>
</dbReference>
<accession>A0ABQ5V3Q5</accession>
<dbReference type="PROSITE" id="PS01108">
    <property type="entry name" value="RIBOSOMAL_L24"/>
    <property type="match status" value="1"/>
</dbReference>
<comment type="subunit">
    <text evidence="5">Part of the 50S ribosomal subunit.</text>
</comment>
<dbReference type="SUPFAM" id="SSF50104">
    <property type="entry name" value="Translation proteins SH3-like domain"/>
    <property type="match status" value="1"/>
</dbReference>
<dbReference type="InterPro" id="IPR005824">
    <property type="entry name" value="KOW"/>
</dbReference>
<comment type="caution">
    <text evidence="8">The sequence shown here is derived from an EMBL/GenBank/DDBJ whole genome shotgun (WGS) entry which is preliminary data.</text>
</comment>
<dbReference type="Proteomes" id="UP001161391">
    <property type="component" value="Unassembled WGS sequence"/>
</dbReference>
<evidence type="ECO:0000313" key="8">
    <source>
        <dbReference type="EMBL" id="GLQ22141.1"/>
    </source>
</evidence>
<dbReference type="SMART" id="SM00739">
    <property type="entry name" value="KOW"/>
    <property type="match status" value="1"/>
</dbReference>
<comment type="function">
    <text evidence="5">One of the proteins that surrounds the polypeptide exit tunnel on the outside of the subunit.</text>
</comment>
<name>A0ABQ5V3Q5_9PROT</name>
<comment type="similarity">
    <text evidence="1 5 6">Belongs to the universal ribosomal protein uL24 family.</text>
</comment>
<reference evidence="8" key="1">
    <citation type="journal article" date="2014" name="Int. J. Syst. Evol. Microbiol.">
        <title>Complete genome of a new Firmicutes species belonging to the dominant human colonic microbiota ('Ruminococcus bicirculans') reveals two chromosomes and a selective capacity to utilize plant glucans.</title>
        <authorList>
            <consortium name="NISC Comparative Sequencing Program"/>
            <person name="Wegmann U."/>
            <person name="Louis P."/>
            <person name="Goesmann A."/>
            <person name="Henrissat B."/>
            <person name="Duncan S.H."/>
            <person name="Flint H.J."/>
        </authorList>
    </citation>
    <scope>NUCLEOTIDE SEQUENCE</scope>
    <source>
        <strain evidence="8">NBRC 108219</strain>
    </source>
</reference>
<dbReference type="GO" id="GO:0005840">
    <property type="term" value="C:ribosome"/>
    <property type="evidence" value="ECO:0007669"/>
    <property type="project" value="UniProtKB-KW"/>
</dbReference>
<gene>
    <name evidence="5 8" type="primary">rplX</name>
    <name evidence="8" type="ORF">GCM10007853_00150</name>
</gene>
<evidence type="ECO:0000313" key="9">
    <source>
        <dbReference type="Proteomes" id="UP001161391"/>
    </source>
</evidence>
<dbReference type="InterPro" id="IPR041988">
    <property type="entry name" value="Ribosomal_uL24_KOW"/>
</dbReference>
<dbReference type="HAMAP" id="MF_01326_B">
    <property type="entry name" value="Ribosomal_uL24_B"/>
    <property type="match status" value="1"/>
</dbReference>
<protein>
    <recommendedName>
        <fullName evidence="4 5">Large ribosomal subunit protein uL24</fullName>
    </recommendedName>
</protein>
<dbReference type="Pfam" id="PF17136">
    <property type="entry name" value="ribosomal_L24"/>
    <property type="match status" value="1"/>
</dbReference>
<keyword evidence="5" id="KW-0699">rRNA-binding</keyword>
<evidence type="ECO:0000256" key="1">
    <source>
        <dbReference type="ARBA" id="ARBA00010618"/>
    </source>
</evidence>
<keyword evidence="5" id="KW-0694">RNA-binding</keyword>
<evidence type="ECO:0000256" key="6">
    <source>
        <dbReference type="RuleBase" id="RU003477"/>
    </source>
</evidence>
<evidence type="ECO:0000256" key="2">
    <source>
        <dbReference type="ARBA" id="ARBA00022980"/>
    </source>
</evidence>
<dbReference type="NCBIfam" id="TIGR01079">
    <property type="entry name" value="rplX_bact"/>
    <property type="match status" value="1"/>
</dbReference>
<evidence type="ECO:0000256" key="4">
    <source>
        <dbReference type="ARBA" id="ARBA00035206"/>
    </source>
</evidence>
<keyword evidence="9" id="KW-1185">Reference proteome</keyword>
<reference evidence="8" key="2">
    <citation type="submission" date="2023-01" db="EMBL/GenBank/DDBJ databases">
        <title>Draft genome sequence of Algimonas ampicilliniresistens strain NBRC 108219.</title>
        <authorList>
            <person name="Sun Q."/>
            <person name="Mori K."/>
        </authorList>
    </citation>
    <scope>NUCLEOTIDE SEQUENCE</scope>
    <source>
        <strain evidence="8">NBRC 108219</strain>
    </source>
</reference>
<organism evidence="8 9">
    <name type="scientific">Algimonas ampicilliniresistens</name>
    <dbReference type="NCBI Taxonomy" id="1298735"/>
    <lineage>
        <taxon>Bacteria</taxon>
        <taxon>Pseudomonadati</taxon>
        <taxon>Pseudomonadota</taxon>
        <taxon>Alphaproteobacteria</taxon>
        <taxon>Maricaulales</taxon>
        <taxon>Robiginitomaculaceae</taxon>
        <taxon>Algimonas</taxon>
    </lineage>
</organism>
<dbReference type="PANTHER" id="PTHR12903">
    <property type="entry name" value="MITOCHONDRIAL RIBOSOMAL PROTEIN L24"/>
    <property type="match status" value="1"/>
</dbReference>
<dbReference type="EMBL" id="BSNK01000001">
    <property type="protein sequence ID" value="GLQ22141.1"/>
    <property type="molecule type" value="Genomic_DNA"/>
</dbReference>
<sequence>MAAKIKKGDYVVVIAGGDKGKKGNVLRVIPKEDRVVVEGVAIVKRHVRPSQTDPEGGIRTFEAPIHISNVAHIDPTENVPTRVGFKTLKDGKKVRVARKSGEVIDG</sequence>
<evidence type="ECO:0000259" key="7">
    <source>
        <dbReference type="SMART" id="SM00739"/>
    </source>
</evidence>
<feature type="domain" description="KOW" evidence="7">
    <location>
        <begin position="4"/>
        <end position="31"/>
    </location>
</feature>
<dbReference type="InterPro" id="IPR014722">
    <property type="entry name" value="Rib_uL2_dom2"/>
</dbReference>
<evidence type="ECO:0000256" key="5">
    <source>
        <dbReference type="HAMAP-Rule" id="MF_01326"/>
    </source>
</evidence>
<proteinExistence type="inferred from homology"/>
<keyword evidence="3 5" id="KW-0687">Ribonucleoprotein</keyword>
<dbReference type="CDD" id="cd06089">
    <property type="entry name" value="KOW_RPL26"/>
    <property type="match status" value="1"/>
</dbReference>
<dbReference type="InterPro" id="IPR003256">
    <property type="entry name" value="Ribosomal_uL24"/>
</dbReference>
<dbReference type="RefSeq" id="WP_284386408.1">
    <property type="nucleotide sequence ID" value="NZ_BSNK01000001.1"/>
</dbReference>
<dbReference type="InterPro" id="IPR057264">
    <property type="entry name" value="Ribosomal_uL24_C"/>
</dbReference>
<keyword evidence="2 5" id="KW-0689">Ribosomal protein</keyword>
<dbReference type="InterPro" id="IPR008991">
    <property type="entry name" value="Translation_prot_SH3-like_sf"/>
</dbReference>
<evidence type="ECO:0000256" key="3">
    <source>
        <dbReference type="ARBA" id="ARBA00023274"/>
    </source>
</evidence>